<keyword evidence="1" id="KW-0732">Signal</keyword>
<feature type="chain" id="PRO_5031161262" evidence="1">
    <location>
        <begin position="26"/>
        <end position="419"/>
    </location>
</feature>
<dbReference type="Gene3D" id="2.130.10.10">
    <property type="entry name" value="YVTN repeat-like/Quinoprotein amine dehydrogenase"/>
    <property type="match status" value="1"/>
</dbReference>
<name>A0A7W5H600_9BACT</name>
<gene>
    <name evidence="3" type="ORF">FHS27_002264</name>
</gene>
<dbReference type="EMBL" id="JACHXU010000006">
    <property type="protein sequence ID" value="MBB3206455.1"/>
    <property type="molecule type" value="Genomic_DNA"/>
</dbReference>
<dbReference type="PANTHER" id="PTHR34512:SF30">
    <property type="entry name" value="OUTER MEMBRANE PROTEIN ASSEMBLY FACTOR BAMB"/>
    <property type="match status" value="1"/>
</dbReference>
<keyword evidence="4" id="KW-1185">Reference proteome</keyword>
<comment type="caution">
    <text evidence="3">The sequence shown here is derived from an EMBL/GenBank/DDBJ whole genome shotgun (WGS) entry which is preliminary data.</text>
</comment>
<dbReference type="AlphaFoldDB" id="A0A7W5H600"/>
<feature type="signal peptide" evidence="1">
    <location>
        <begin position="1"/>
        <end position="25"/>
    </location>
</feature>
<reference evidence="3 4" key="1">
    <citation type="submission" date="2020-08" db="EMBL/GenBank/DDBJ databases">
        <title>Genomic Encyclopedia of Type Strains, Phase III (KMG-III): the genomes of soil and plant-associated and newly described type strains.</title>
        <authorList>
            <person name="Whitman W."/>
        </authorList>
    </citation>
    <scope>NUCLEOTIDE SEQUENCE [LARGE SCALE GENOMIC DNA]</scope>
    <source>
        <strain evidence="3 4">CECT 8075</strain>
    </source>
</reference>
<dbReference type="Proteomes" id="UP000536179">
    <property type="component" value="Unassembled WGS sequence"/>
</dbReference>
<sequence length="419" mass="45179">MLQRPLVLTVALLAAITSFDQPSNAVTAGDWPQILGPNRDGLAVDETVSAWENAPKIRWRTKCGAGYAGAAVSDGKVFVWHRNDKQETLDCLATDDGRSLWQANFPAIYRGGVDADRGPRCVPLVSGDQVFLYGAGGDLSAVAVSNGTTQWTRQLRTEYDADDGYFGAGSSPIIVGSTLIVAVGGNERSGLVALDTQSGKTRWTAVDQEAAYASPVAIEIEGQTRIVAVLRLQTVMIDPASGKILGEFDFGQRGPTVNAATPITRDGKLFLTASYGVGCRMLDMNSTPLKNTWNSDDVISSQYVTPVLIDQWLYAITGREDFGTGELLCVRWSDGEVAWRRPGFQTAHLMGLGNKILAQRVSGQLELFAAEPKAFRSLATMDLPAGTYRALPAFSDGTLYCRRNLSSTESELIAVELNQ</sequence>
<accession>A0A7W5H600</accession>
<evidence type="ECO:0000259" key="2">
    <source>
        <dbReference type="Pfam" id="PF13360"/>
    </source>
</evidence>
<evidence type="ECO:0000256" key="1">
    <source>
        <dbReference type="SAM" id="SignalP"/>
    </source>
</evidence>
<protein>
    <submittedName>
        <fullName evidence="3">Outer membrane protein assembly factor BamB</fullName>
    </submittedName>
</protein>
<dbReference type="PANTHER" id="PTHR34512">
    <property type="entry name" value="CELL SURFACE PROTEIN"/>
    <property type="match status" value="1"/>
</dbReference>
<dbReference type="InterPro" id="IPR002372">
    <property type="entry name" value="PQQ_rpt_dom"/>
</dbReference>
<evidence type="ECO:0000313" key="4">
    <source>
        <dbReference type="Proteomes" id="UP000536179"/>
    </source>
</evidence>
<feature type="domain" description="Pyrrolo-quinoline quinone repeat" evidence="2">
    <location>
        <begin position="46"/>
        <end position="205"/>
    </location>
</feature>
<proteinExistence type="predicted"/>
<dbReference type="InterPro" id="IPR011047">
    <property type="entry name" value="Quinoprotein_ADH-like_sf"/>
</dbReference>
<organism evidence="3 4">
    <name type="scientific">Aporhodopirellula rubra</name>
    <dbReference type="NCBI Taxonomy" id="980271"/>
    <lineage>
        <taxon>Bacteria</taxon>
        <taxon>Pseudomonadati</taxon>
        <taxon>Planctomycetota</taxon>
        <taxon>Planctomycetia</taxon>
        <taxon>Pirellulales</taxon>
        <taxon>Pirellulaceae</taxon>
        <taxon>Aporhodopirellula</taxon>
    </lineage>
</organism>
<evidence type="ECO:0000313" key="3">
    <source>
        <dbReference type="EMBL" id="MBB3206455.1"/>
    </source>
</evidence>
<dbReference type="RefSeq" id="WP_246419427.1">
    <property type="nucleotide sequence ID" value="NZ_JACHXU010000006.1"/>
</dbReference>
<dbReference type="SUPFAM" id="SSF50998">
    <property type="entry name" value="Quinoprotein alcohol dehydrogenase-like"/>
    <property type="match status" value="1"/>
</dbReference>
<dbReference type="InterPro" id="IPR015943">
    <property type="entry name" value="WD40/YVTN_repeat-like_dom_sf"/>
</dbReference>
<dbReference type="Pfam" id="PF13360">
    <property type="entry name" value="PQQ_2"/>
    <property type="match status" value="1"/>
</dbReference>